<dbReference type="AlphaFoldDB" id="A0A803QYE9"/>
<reference evidence="4" key="1">
    <citation type="submission" date="2018-11" db="EMBL/GenBank/DDBJ databases">
        <authorList>
            <person name="Grassa J C."/>
        </authorList>
    </citation>
    <scope>NUCLEOTIDE SEQUENCE [LARGE SCALE GENOMIC DNA]</scope>
</reference>
<feature type="chain" id="PRO_5030697410" description="DUF1664 domain-containing protein" evidence="2">
    <location>
        <begin position="23"/>
        <end position="347"/>
    </location>
</feature>
<feature type="compositionally biased region" description="Low complexity" evidence="1">
    <location>
        <begin position="259"/>
        <end position="278"/>
    </location>
</feature>
<protein>
    <recommendedName>
        <fullName evidence="3">DUF1664 domain-containing protein</fullName>
    </recommendedName>
</protein>
<dbReference type="OrthoDB" id="544175at2759"/>
<feature type="region of interest" description="Disordered" evidence="1">
    <location>
        <begin position="233"/>
        <end position="292"/>
    </location>
</feature>
<dbReference type="Pfam" id="PF07889">
    <property type="entry name" value="DUF1664"/>
    <property type="match status" value="1"/>
</dbReference>
<evidence type="ECO:0000313" key="5">
    <source>
        <dbReference type="Proteomes" id="UP000596661"/>
    </source>
</evidence>
<dbReference type="InterPro" id="IPR012458">
    <property type="entry name" value="DUF1664"/>
</dbReference>
<accession>A0A803QYE9</accession>
<gene>
    <name evidence="4" type="primary">LOC115714515</name>
</gene>
<dbReference type="PANTHER" id="PTHR47289">
    <property type="entry name" value="TRANSCRIPTION FACTOR, PUTATIVE (DUF1664)-RELATED"/>
    <property type="match status" value="1"/>
</dbReference>
<name>A0A803QYE9_CANSA</name>
<dbReference type="Proteomes" id="UP000596661">
    <property type="component" value="Chromosome 4"/>
</dbReference>
<dbReference type="OMA" id="AFKIAWR"/>
<keyword evidence="2" id="KW-0732">Signal</keyword>
<evidence type="ECO:0000256" key="1">
    <source>
        <dbReference type="SAM" id="MobiDB-lite"/>
    </source>
</evidence>
<organism evidence="4 5">
    <name type="scientific">Cannabis sativa</name>
    <name type="common">Hemp</name>
    <name type="synonym">Marijuana</name>
    <dbReference type="NCBI Taxonomy" id="3483"/>
    <lineage>
        <taxon>Eukaryota</taxon>
        <taxon>Viridiplantae</taxon>
        <taxon>Streptophyta</taxon>
        <taxon>Embryophyta</taxon>
        <taxon>Tracheophyta</taxon>
        <taxon>Spermatophyta</taxon>
        <taxon>Magnoliopsida</taxon>
        <taxon>eudicotyledons</taxon>
        <taxon>Gunneridae</taxon>
        <taxon>Pentapetalae</taxon>
        <taxon>rosids</taxon>
        <taxon>fabids</taxon>
        <taxon>Rosales</taxon>
        <taxon>Cannabaceae</taxon>
        <taxon>Cannabis</taxon>
    </lineage>
</organism>
<dbReference type="Gramene" id="novel_model_2893_5bd9a17a">
    <property type="protein sequence ID" value="cds.novel_model_2893_5bd9a17a"/>
    <property type="gene ID" value="novel_gene_1549_5bd9a17a"/>
</dbReference>
<dbReference type="EnsemblPlants" id="novel_model_2893_5bd9a17a">
    <property type="protein sequence ID" value="cds.novel_model_2893_5bd9a17a"/>
    <property type="gene ID" value="novel_gene_1549_5bd9a17a"/>
</dbReference>
<dbReference type="PANTHER" id="PTHR47289:SF2">
    <property type="entry name" value="TRANSCRIPTION FACTOR, PUTATIVE (DUF1664)-RELATED"/>
    <property type="match status" value="1"/>
</dbReference>
<dbReference type="EMBL" id="UZAU01000365">
    <property type="status" value="NOT_ANNOTATED_CDS"/>
    <property type="molecule type" value="Genomic_DNA"/>
</dbReference>
<feature type="signal peptide" evidence="2">
    <location>
        <begin position="1"/>
        <end position="22"/>
    </location>
</feature>
<evidence type="ECO:0000313" key="4">
    <source>
        <dbReference type="EnsemblPlants" id="cds.novel_model_2893_5bd9a17a"/>
    </source>
</evidence>
<feature type="domain" description="DUF1664" evidence="3">
    <location>
        <begin position="88"/>
        <end position="210"/>
    </location>
</feature>
<reference evidence="4" key="2">
    <citation type="submission" date="2021-03" db="UniProtKB">
        <authorList>
            <consortium name="EnsemblPlants"/>
        </authorList>
    </citation>
    <scope>IDENTIFICATION</scope>
</reference>
<sequence length="347" mass="36687">MALSLGKLTILVGAGIVGSVLAKEGGVSDLVSGAFKIAWRQLKQDDSSTPVKKPRNDLLLAQVNSLRQELQILASNRSVTIINASRNGGKKYGVIIIVAVAGCGYIWWKGGGGLSGLMVATRRSLSDACSSVEKKLENVYSSVSATKRKLSSQIDGLDRGLEECLETSSRTKEEVSGLRGRTNTIGEDVKSVHNAVRAMETKINSIEWKQNLTNEGVRRLCDVAQSIEHARTTEVKTISSSSARPALEAPPISPTRTESLPPLLMSDPMSSPGSSGSDQDVGGISEAVESSNDRGVINGIGAVEDMNAGASSGGRFRLRMPAISASFLTRTRSATSGLLQQTRSSAI</sequence>
<evidence type="ECO:0000259" key="3">
    <source>
        <dbReference type="Pfam" id="PF07889"/>
    </source>
</evidence>
<evidence type="ECO:0000256" key="2">
    <source>
        <dbReference type="SAM" id="SignalP"/>
    </source>
</evidence>
<proteinExistence type="predicted"/>
<keyword evidence="5" id="KW-1185">Reference proteome</keyword>